<dbReference type="EMBL" id="VYQE01000009">
    <property type="protein sequence ID" value="KAA9004984.1"/>
    <property type="molecule type" value="Genomic_DNA"/>
</dbReference>
<dbReference type="Gene3D" id="2.60.40.790">
    <property type="match status" value="1"/>
</dbReference>
<dbReference type="Proteomes" id="UP000326554">
    <property type="component" value="Unassembled WGS sequence"/>
</dbReference>
<accession>A0A5J5GC18</accession>
<dbReference type="CDD" id="cd06464">
    <property type="entry name" value="ACD_sHsps-like"/>
    <property type="match status" value="1"/>
</dbReference>
<name>A0A5J5GC18_9RHOB</name>
<dbReference type="Pfam" id="PF00011">
    <property type="entry name" value="HSP20"/>
    <property type="match status" value="1"/>
</dbReference>
<gene>
    <name evidence="4" type="ORF">F3S47_18940</name>
</gene>
<evidence type="ECO:0000256" key="1">
    <source>
        <dbReference type="PROSITE-ProRule" id="PRU00285"/>
    </source>
</evidence>
<evidence type="ECO:0000313" key="4">
    <source>
        <dbReference type="EMBL" id="KAA9004984.1"/>
    </source>
</evidence>
<evidence type="ECO:0000313" key="5">
    <source>
        <dbReference type="Proteomes" id="UP000326554"/>
    </source>
</evidence>
<organism evidence="4 5">
    <name type="scientific">Histidinibacterium aquaticum</name>
    <dbReference type="NCBI Taxonomy" id="2613962"/>
    <lineage>
        <taxon>Bacteria</taxon>
        <taxon>Pseudomonadati</taxon>
        <taxon>Pseudomonadota</taxon>
        <taxon>Alphaproteobacteria</taxon>
        <taxon>Rhodobacterales</taxon>
        <taxon>Paracoccaceae</taxon>
        <taxon>Histidinibacterium</taxon>
    </lineage>
</organism>
<keyword evidence="5" id="KW-1185">Reference proteome</keyword>
<dbReference type="InterPro" id="IPR002068">
    <property type="entry name" value="A-crystallin/Hsp20_dom"/>
</dbReference>
<dbReference type="RefSeq" id="WP_150446886.1">
    <property type="nucleotide sequence ID" value="NZ_VYQE01000009.1"/>
</dbReference>
<dbReference type="PROSITE" id="PS01031">
    <property type="entry name" value="SHSP"/>
    <property type="match status" value="1"/>
</dbReference>
<evidence type="ECO:0000259" key="3">
    <source>
        <dbReference type="PROSITE" id="PS01031"/>
    </source>
</evidence>
<comment type="similarity">
    <text evidence="1 2">Belongs to the small heat shock protein (HSP20) family.</text>
</comment>
<reference evidence="4 5" key="1">
    <citation type="submission" date="2019-09" db="EMBL/GenBank/DDBJ databases">
        <authorList>
            <person name="Park J.-S."/>
            <person name="Choi H.-J."/>
        </authorList>
    </citation>
    <scope>NUCLEOTIDE SEQUENCE [LARGE SCALE GENOMIC DNA]</scope>
    <source>
        <strain evidence="4 5">176SS1-4</strain>
    </source>
</reference>
<feature type="domain" description="SHSP" evidence="3">
    <location>
        <begin position="35"/>
        <end position="138"/>
    </location>
</feature>
<protein>
    <submittedName>
        <fullName evidence="4">Hsp20/alpha crystallin family protein</fullName>
    </submittedName>
</protein>
<evidence type="ECO:0000256" key="2">
    <source>
        <dbReference type="RuleBase" id="RU003616"/>
    </source>
</evidence>
<dbReference type="SUPFAM" id="SSF49764">
    <property type="entry name" value="HSP20-like chaperones"/>
    <property type="match status" value="1"/>
</dbReference>
<dbReference type="InterPro" id="IPR008978">
    <property type="entry name" value="HSP20-like_chaperone"/>
</dbReference>
<sequence>MKRRDAANDMFLRALAAMEEAERMVRQAYPLSPGRHGAVWEPPIDIAEADGVLYVWAVLPGVDPDMVEVRIEHAELVLAGQRRLPPEFRRARIHRMELPRGRLERRIPLPPGNYRIRSTTRDGCLMLRLEPIATGGDA</sequence>
<dbReference type="AlphaFoldDB" id="A0A5J5GC18"/>
<comment type="caution">
    <text evidence="4">The sequence shown here is derived from an EMBL/GenBank/DDBJ whole genome shotgun (WGS) entry which is preliminary data.</text>
</comment>
<proteinExistence type="inferred from homology"/>